<keyword evidence="9" id="KW-0238">DNA-binding</keyword>
<evidence type="ECO:0000256" key="10">
    <source>
        <dbReference type="ARBA" id="ARBA00023280"/>
    </source>
</evidence>
<gene>
    <name evidence="11" type="primary">ORF6</name>
</gene>
<sequence length="98" mass="11151">MLIKQRTYRRLLRAIFKLHTDRNCVDVINIIVSKITCESAGASTYARARRAKSIGRCARCYRCSPGFYFTTKCDSKTCVPNISYNDKVKAFIVDGVTM</sequence>
<protein>
    <recommendedName>
        <fullName evidence="2">RNA silencing suppressor</fullName>
    </recommendedName>
</protein>
<dbReference type="EMBL" id="MN059204">
    <property type="protein sequence ID" value="QED43688.1"/>
    <property type="molecule type" value="Genomic_RNA"/>
</dbReference>
<dbReference type="GO" id="GO:0006355">
    <property type="term" value="P:regulation of DNA-templated transcription"/>
    <property type="evidence" value="ECO:0007669"/>
    <property type="project" value="InterPro"/>
</dbReference>
<evidence type="ECO:0000256" key="8">
    <source>
        <dbReference type="ARBA" id="ARBA00022833"/>
    </source>
</evidence>
<organism evidence="11">
    <name type="scientific">Garlic latent virus</name>
    <dbReference type="NCBI Taxonomy" id="12458"/>
    <lineage>
        <taxon>Viruses</taxon>
        <taxon>Riboviria</taxon>
        <taxon>Orthornavirae</taxon>
        <taxon>Kitrinoviricota</taxon>
        <taxon>Alsuviricetes</taxon>
        <taxon>Tymovirales</taxon>
        <taxon>Betaflexiviridae</taxon>
        <taxon>Quinvirinae</taxon>
        <taxon>Carlavirus</taxon>
        <taxon>Carlavirus latensascalonici</taxon>
        <taxon>Shallot latent virus</taxon>
    </lineage>
</organism>
<evidence type="ECO:0000256" key="5">
    <source>
        <dbReference type="ARBA" id="ARBA00022632"/>
    </source>
</evidence>
<evidence type="ECO:0000256" key="7">
    <source>
        <dbReference type="ARBA" id="ARBA00022771"/>
    </source>
</evidence>
<dbReference type="Pfam" id="PF01623">
    <property type="entry name" value="Carla_C4"/>
    <property type="match status" value="1"/>
</dbReference>
<evidence type="ECO:0000313" key="11">
    <source>
        <dbReference type="EMBL" id="QED43688.1"/>
    </source>
</evidence>
<dbReference type="GO" id="GO:0003677">
    <property type="term" value="F:DNA binding"/>
    <property type="evidence" value="ECO:0007669"/>
    <property type="project" value="UniProtKB-KW"/>
</dbReference>
<dbReference type="GO" id="GO:0008270">
    <property type="term" value="F:zinc ion binding"/>
    <property type="evidence" value="ECO:0007669"/>
    <property type="project" value="UniProtKB-KW"/>
</dbReference>
<comment type="similarity">
    <text evidence="1">Belongs to the carlaviruses nucleic acid-binding protein family.</text>
</comment>
<evidence type="ECO:0000256" key="9">
    <source>
        <dbReference type="ARBA" id="ARBA00023125"/>
    </source>
</evidence>
<keyword evidence="4" id="KW-0945">Host-virus interaction</keyword>
<dbReference type="GO" id="GO:0052170">
    <property type="term" value="P:symbiont-mediated suppression of host innate immune response"/>
    <property type="evidence" value="ECO:0007669"/>
    <property type="project" value="UniProtKB-KW"/>
</dbReference>
<evidence type="ECO:0000256" key="3">
    <source>
        <dbReference type="ARBA" id="ARBA00022463"/>
    </source>
</evidence>
<accession>A0A6M2YUU1</accession>
<keyword evidence="10" id="KW-0899">Viral immunoevasion</keyword>
<dbReference type="InterPro" id="IPR002568">
    <property type="entry name" value="Carla-bd"/>
</dbReference>
<proteinExistence type="inferred from homology"/>
<evidence type="ECO:0000256" key="6">
    <source>
        <dbReference type="ARBA" id="ARBA00022723"/>
    </source>
</evidence>
<reference evidence="11" key="1">
    <citation type="submission" date="2019-06" db="EMBL/GenBank/DDBJ databases">
        <authorList>
            <person name="Jo Y."/>
            <person name="Cho W.K."/>
        </authorList>
    </citation>
    <scope>NUCLEOTIDE SEQUENCE</scope>
    <source>
        <strain evidence="11">G25</strain>
    </source>
</reference>
<evidence type="ECO:0000256" key="1">
    <source>
        <dbReference type="ARBA" id="ARBA00006158"/>
    </source>
</evidence>
<evidence type="ECO:0000256" key="4">
    <source>
        <dbReference type="ARBA" id="ARBA00022581"/>
    </source>
</evidence>
<name>A0A6M2YUU1_9VIRU</name>
<keyword evidence="5" id="KW-1090">Inhibition of host innate immune response by virus</keyword>
<evidence type="ECO:0000256" key="2">
    <source>
        <dbReference type="ARBA" id="ARBA00017202"/>
    </source>
</evidence>
<keyword evidence="8" id="KW-0862">Zinc</keyword>
<keyword evidence="3" id="KW-0941">Suppressor of RNA silencing</keyword>
<keyword evidence="6" id="KW-0479">Metal-binding</keyword>
<keyword evidence="7" id="KW-0863">Zinc-finger</keyword>